<feature type="region of interest" description="Disordered" evidence="1">
    <location>
        <begin position="52"/>
        <end position="86"/>
    </location>
</feature>
<accession>A0A6A4RUG4</accession>
<reference evidence="2 3" key="1">
    <citation type="submission" date="2019-06" db="EMBL/GenBank/DDBJ databases">
        <title>Draft genomes of female and male turbot (Scophthalmus maximus).</title>
        <authorList>
            <person name="Xu H."/>
            <person name="Xu X.-W."/>
            <person name="Shao C."/>
            <person name="Chen S."/>
        </authorList>
    </citation>
    <scope>NUCLEOTIDE SEQUENCE [LARGE SCALE GENOMIC DNA]</scope>
    <source>
        <strain evidence="2">Ysfricsl-2016a</strain>
        <tissue evidence="2">Blood</tissue>
    </source>
</reference>
<evidence type="ECO:0000256" key="1">
    <source>
        <dbReference type="SAM" id="MobiDB-lite"/>
    </source>
</evidence>
<dbReference type="EMBL" id="VEVO01000047">
    <property type="protein sequence ID" value="KAF0022194.1"/>
    <property type="molecule type" value="Genomic_DNA"/>
</dbReference>
<evidence type="ECO:0000313" key="3">
    <source>
        <dbReference type="Proteomes" id="UP000438429"/>
    </source>
</evidence>
<protein>
    <submittedName>
        <fullName evidence="2">Uncharacterized protein</fullName>
    </submittedName>
</protein>
<name>A0A6A4RUG4_SCOMX</name>
<dbReference type="Proteomes" id="UP000438429">
    <property type="component" value="Unassembled WGS sequence"/>
</dbReference>
<dbReference type="AlphaFoldDB" id="A0A6A4RUG4"/>
<gene>
    <name evidence="2" type="ORF">F2P81_025555</name>
</gene>
<organism evidence="2 3">
    <name type="scientific">Scophthalmus maximus</name>
    <name type="common">Turbot</name>
    <name type="synonym">Psetta maxima</name>
    <dbReference type="NCBI Taxonomy" id="52904"/>
    <lineage>
        <taxon>Eukaryota</taxon>
        <taxon>Metazoa</taxon>
        <taxon>Chordata</taxon>
        <taxon>Craniata</taxon>
        <taxon>Vertebrata</taxon>
        <taxon>Euteleostomi</taxon>
        <taxon>Actinopterygii</taxon>
        <taxon>Neopterygii</taxon>
        <taxon>Teleostei</taxon>
        <taxon>Neoteleostei</taxon>
        <taxon>Acanthomorphata</taxon>
        <taxon>Carangaria</taxon>
        <taxon>Pleuronectiformes</taxon>
        <taxon>Pleuronectoidei</taxon>
        <taxon>Scophthalmidae</taxon>
        <taxon>Scophthalmus</taxon>
    </lineage>
</organism>
<sequence>MGEVVGYGSIKSASGMNGAIVVFLDSTAKAGGVVENAVVIKETFTTVLPLVSPATKGAPPTSGRRPGGSGLERHLKQSTNHQGAICGGGYKSPHSLSVGAAVISLDQHATVSLDFVKL</sequence>
<proteinExistence type="predicted"/>
<comment type="caution">
    <text evidence="2">The sequence shown here is derived from an EMBL/GenBank/DDBJ whole genome shotgun (WGS) entry which is preliminary data.</text>
</comment>
<evidence type="ECO:0000313" key="2">
    <source>
        <dbReference type="EMBL" id="KAF0022194.1"/>
    </source>
</evidence>